<evidence type="ECO:0000313" key="2">
    <source>
        <dbReference type="Proteomes" id="UP000625527"/>
    </source>
</evidence>
<reference evidence="1 2" key="1">
    <citation type="submission" date="2020-10" db="EMBL/GenBank/DDBJ databases">
        <title>Myceligenerans pegani sp. nov., an endophytic actinomycete isolated from Peganum harmala L. in Xinjiang, China.</title>
        <authorList>
            <person name="Xin L."/>
        </authorList>
    </citation>
    <scope>NUCLEOTIDE SEQUENCE [LARGE SCALE GENOMIC DNA]</scope>
    <source>
        <strain evidence="1 2">TRM65318</strain>
    </source>
</reference>
<keyword evidence="2" id="KW-1185">Reference proteome</keyword>
<gene>
    <name evidence="1" type="ORF">IHE71_16465</name>
</gene>
<organism evidence="1 2">
    <name type="scientific">Myceligenerans pegani</name>
    <dbReference type="NCBI Taxonomy" id="2776917"/>
    <lineage>
        <taxon>Bacteria</taxon>
        <taxon>Bacillati</taxon>
        <taxon>Actinomycetota</taxon>
        <taxon>Actinomycetes</taxon>
        <taxon>Micrococcales</taxon>
        <taxon>Promicromonosporaceae</taxon>
        <taxon>Myceligenerans</taxon>
    </lineage>
</organism>
<accession>A0ABR9N0V2</accession>
<evidence type="ECO:0000313" key="1">
    <source>
        <dbReference type="EMBL" id="MBE1877287.1"/>
    </source>
</evidence>
<protein>
    <recommendedName>
        <fullName evidence="3">Secreted protein</fullName>
    </recommendedName>
</protein>
<comment type="caution">
    <text evidence="1">The sequence shown here is derived from an EMBL/GenBank/DDBJ whole genome shotgun (WGS) entry which is preliminary data.</text>
</comment>
<dbReference type="EMBL" id="JADAQT010000098">
    <property type="protein sequence ID" value="MBE1877287.1"/>
    <property type="molecule type" value="Genomic_DNA"/>
</dbReference>
<evidence type="ECO:0008006" key="3">
    <source>
        <dbReference type="Google" id="ProtNLM"/>
    </source>
</evidence>
<proteinExistence type="predicted"/>
<sequence>MEVIATSLIAVFGTLLGSVATYWIQRSTVRQQEGLARAERLRQERVEAFTEYGGALHNYRRARMDRWHVANGETALDPDALRREVFELRAVVIERGYRVRLLVTAPDLVELGEQAMKSVDVIGPKASREDYDVARKVSKAAIERFVDASRDYLAEIRRANEA</sequence>
<dbReference type="Proteomes" id="UP000625527">
    <property type="component" value="Unassembled WGS sequence"/>
</dbReference>
<dbReference type="RefSeq" id="WP_192863845.1">
    <property type="nucleotide sequence ID" value="NZ_JADAQT010000098.1"/>
</dbReference>
<name>A0ABR9N0V2_9MICO</name>